<keyword evidence="3" id="KW-1185">Reference proteome</keyword>
<name>A0A9Q0LQC8_ANAIG</name>
<gene>
    <name evidence="2" type="ORF">M0811_00363</name>
</gene>
<comment type="caution">
    <text evidence="2">The sequence shown here is derived from an EMBL/GenBank/DDBJ whole genome shotgun (WGS) entry which is preliminary data.</text>
</comment>
<dbReference type="Proteomes" id="UP001149090">
    <property type="component" value="Unassembled WGS sequence"/>
</dbReference>
<dbReference type="EMBL" id="JAPDFW010000059">
    <property type="protein sequence ID" value="KAJ5077043.1"/>
    <property type="molecule type" value="Genomic_DNA"/>
</dbReference>
<feature type="domain" description="Ubiquitin-protein ligase E3A N-terminal zinc-binding" evidence="1">
    <location>
        <begin position="8"/>
        <end position="67"/>
    </location>
</feature>
<accession>A0A9Q0LQC8</accession>
<dbReference type="InterPro" id="IPR042556">
    <property type="entry name" value="AZUL_sf"/>
</dbReference>
<evidence type="ECO:0000313" key="2">
    <source>
        <dbReference type="EMBL" id="KAJ5077043.1"/>
    </source>
</evidence>
<dbReference type="InterPro" id="IPR032353">
    <property type="entry name" value="AZUL"/>
</dbReference>
<evidence type="ECO:0000313" key="3">
    <source>
        <dbReference type="Proteomes" id="UP001149090"/>
    </source>
</evidence>
<organism evidence="2 3">
    <name type="scientific">Anaeramoeba ignava</name>
    <name type="common">Anaerobic marine amoeba</name>
    <dbReference type="NCBI Taxonomy" id="1746090"/>
    <lineage>
        <taxon>Eukaryota</taxon>
        <taxon>Metamonada</taxon>
        <taxon>Anaeramoebidae</taxon>
        <taxon>Anaeramoeba</taxon>
    </lineage>
</organism>
<proteinExistence type="predicted"/>
<sequence>MEQNQDQFKNLLQKYFYQLYLGCDSITCKNKYCRSSENWIFKNQPKDQNIIAAQALQLVKTGTKNLCRANRPEINPQKIITYQKIEEYFEKNHVKDISEFESFIKEAFSSQEFYLSFSPNGDGNIVCDLENPGIDFKQIHDVFQKILQVEVRALIQINLLIIL</sequence>
<dbReference type="AlphaFoldDB" id="A0A9Q0LQC8"/>
<reference evidence="2" key="1">
    <citation type="submission" date="2022-10" db="EMBL/GenBank/DDBJ databases">
        <title>Novel sulphate-reducing endosymbionts in the free-living metamonad Anaeramoeba.</title>
        <authorList>
            <person name="Jerlstrom-Hultqvist J."/>
            <person name="Cepicka I."/>
            <person name="Gallot-Lavallee L."/>
            <person name="Salas-Leiva D."/>
            <person name="Curtis B.A."/>
            <person name="Zahonova K."/>
            <person name="Pipaliya S."/>
            <person name="Dacks J."/>
            <person name="Roger A.J."/>
        </authorList>
    </citation>
    <scope>NUCLEOTIDE SEQUENCE</scope>
    <source>
        <strain evidence="2">BMAN</strain>
    </source>
</reference>
<dbReference type="Pfam" id="PF16558">
    <property type="entry name" value="AZUL"/>
    <property type="match status" value="1"/>
</dbReference>
<dbReference type="Gene3D" id="6.10.130.10">
    <property type="entry name" value="Ubiquitin-protein ligase E3A, N-terminal zinc-binding domain (AZUL)"/>
    <property type="match status" value="1"/>
</dbReference>
<protein>
    <recommendedName>
        <fullName evidence="1">Ubiquitin-protein ligase E3A N-terminal zinc-binding domain-containing protein</fullName>
    </recommendedName>
</protein>
<evidence type="ECO:0000259" key="1">
    <source>
        <dbReference type="Pfam" id="PF16558"/>
    </source>
</evidence>